<dbReference type="PANTHER" id="PTHR10353">
    <property type="entry name" value="GLYCOSYL HYDROLASE"/>
    <property type="match status" value="1"/>
</dbReference>
<sequence length="203" mass="21498">MATLCIATLGSSVLPRSPSPAHLGSLQRPNQFITGPIGGVPYLKSARKGSSSSPPFTIRCLKGVAAPTPDILSRFFNGGVTPTPIPDPRAVTRQDFPPDFIFGCVSSALQTESSATEGGKGSSTWDSMLEGGIGVDSYNRYLATQKGEIGIPLVTQWFEAYEPGRPDKDAAMRAFDFQMGWAGTDIKGYLVGFDGLYGSGINL</sequence>
<keyword evidence="2" id="KW-0378">Hydrolase</keyword>
<reference evidence="5 6" key="1">
    <citation type="submission" date="2024-02" db="EMBL/GenBank/DDBJ databases">
        <authorList>
            <person name="Vignale AGUSTIN F."/>
            <person name="Sosa J E."/>
            <person name="Modenutti C."/>
        </authorList>
    </citation>
    <scope>NUCLEOTIDE SEQUENCE [LARGE SCALE GENOMIC DNA]</scope>
</reference>
<comment type="similarity">
    <text evidence="1 4">Belongs to the glycosyl hydrolase 1 family.</text>
</comment>
<evidence type="ECO:0000256" key="3">
    <source>
        <dbReference type="ARBA" id="ARBA00023295"/>
    </source>
</evidence>
<comment type="caution">
    <text evidence="5">The sequence shown here is derived from an EMBL/GenBank/DDBJ whole genome shotgun (WGS) entry which is preliminary data.</text>
</comment>
<dbReference type="InterPro" id="IPR017853">
    <property type="entry name" value="GH"/>
</dbReference>
<evidence type="ECO:0000256" key="1">
    <source>
        <dbReference type="ARBA" id="ARBA00010838"/>
    </source>
</evidence>
<dbReference type="SUPFAM" id="SSF51445">
    <property type="entry name" value="(Trans)glycosidases"/>
    <property type="match status" value="1"/>
</dbReference>
<dbReference type="PANTHER" id="PTHR10353:SF137">
    <property type="entry name" value="MYROSINASE 3-RELATED"/>
    <property type="match status" value="1"/>
</dbReference>
<accession>A0ABC8UPN2</accession>
<dbReference type="Pfam" id="PF00232">
    <property type="entry name" value="Glyco_hydro_1"/>
    <property type="match status" value="1"/>
</dbReference>
<gene>
    <name evidence="5" type="ORF">ILEXP_LOCUS53016</name>
</gene>
<dbReference type="AlphaFoldDB" id="A0ABC8UPN2"/>
<name>A0ABC8UPN2_9AQUA</name>
<evidence type="ECO:0000256" key="2">
    <source>
        <dbReference type="ARBA" id="ARBA00022801"/>
    </source>
</evidence>
<proteinExistence type="inferred from homology"/>
<evidence type="ECO:0000256" key="4">
    <source>
        <dbReference type="RuleBase" id="RU003690"/>
    </source>
</evidence>
<keyword evidence="6" id="KW-1185">Reference proteome</keyword>
<organism evidence="5 6">
    <name type="scientific">Ilex paraguariensis</name>
    <name type="common">yerba mate</name>
    <dbReference type="NCBI Taxonomy" id="185542"/>
    <lineage>
        <taxon>Eukaryota</taxon>
        <taxon>Viridiplantae</taxon>
        <taxon>Streptophyta</taxon>
        <taxon>Embryophyta</taxon>
        <taxon>Tracheophyta</taxon>
        <taxon>Spermatophyta</taxon>
        <taxon>Magnoliopsida</taxon>
        <taxon>eudicotyledons</taxon>
        <taxon>Gunneridae</taxon>
        <taxon>Pentapetalae</taxon>
        <taxon>asterids</taxon>
        <taxon>campanulids</taxon>
        <taxon>Aquifoliales</taxon>
        <taxon>Aquifoliaceae</taxon>
        <taxon>Ilex</taxon>
    </lineage>
</organism>
<evidence type="ECO:0000313" key="5">
    <source>
        <dbReference type="EMBL" id="CAK9182797.1"/>
    </source>
</evidence>
<protein>
    <submittedName>
        <fullName evidence="5">Uncharacterized protein</fullName>
    </submittedName>
</protein>
<dbReference type="Gene3D" id="3.20.20.80">
    <property type="entry name" value="Glycosidases"/>
    <property type="match status" value="2"/>
</dbReference>
<dbReference type="GO" id="GO:0004553">
    <property type="term" value="F:hydrolase activity, hydrolyzing O-glycosyl compounds"/>
    <property type="evidence" value="ECO:0007669"/>
    <property type="project" value="UniProtKB-ARBA"/>
</dbReference>
<dbReference type="EMBL" id="CAUOFW020008436">
    <property type="protein sequence ID" value="CAK9182797.1"/>
    <property type="molecule type" value="Genomic_DNA"/>
</dbReference>
<dbReference type="InterPro" id="IPR001360">
    <property type="entry name" value="Glyco_hydro_1"/>
</dbReference>
<evidence type="ECO:0000313" key="6">
    <source>
        <dbReference type="Proteomes" id="UP001642360"/>
    </source>
</evidence>
<keyword evidence="3" id="KW-0326">Glycosidase</keyword>
<dbReference type="Proteomes" id="UP001642360">
    <property type="component" value="Unassembled WGS sequence"/>
</dbReference>